<evidence type="ECO:0000313" key="2">
    <source>
        <dbReference type="EMBL" id="MFD1049791.1"/>
    </source>
</evidence>
<dbReference type="Proteomes" id="UP001597045">
    <property type="component" value="Unassembled WGS sequence"/>
</dbReference>
<gene>
    <name evidence="2" type="ORF">ACFQ1S_31795</name>
</gene>
<dbReference type="SUPFAM" id="SSF47413">
    <property type="entry name" value="lambda repressor-like DNA-binding domains"/>
    <property type="match status" value="1"/>
</dbReference>
<dbReference type="EMBL" id="JBHTIS010002403">
    <property type="protein sequence ID" value="MFD1049791.1"/>
    <property type="molecule type" value="Genomic_DNA"/>
</dbReference>
<keyword evidence="3" id="KW-1185">Reference proteome</keyword>
<organism evidence="2 3">
    <name type="scientific">Kibdelosporangium lantanae</name>
    <dbReference type="NCBI Taxonomy" id="1497396"/>
    <lineage>
        <taxon>Bacteria</taxon>
        <taxon>Bacillati</taxon>
        <taxon>Actinomycetota</taxon>
        <taxon>Actinomycetes</taxon>
        <taxon>Pseudonocardiales</taxon>
        <taxon>Pseudonocardiaceae</taxon>
        <taxon>Kibdelosporangium</taxon>
    </lineage>
</organism>
<evidence type="ECO:0008006" key="4">
    <source>
        <dbReference type="Google" id="ProtNLM"/>
    </source>
</evidence>
<protein>
    <recommendedName>
        <fullName evidence="4">HTH cro/C1-type domain-containing protein</fullName>
    </recommendedName>
</protein>
<reference evidence="3" key="1">
    <citation type="journal article" date="2019" name="Int. J. Syst. Evol. Microbiol.">
        <title>The Global Catalogue of Microorganisms (GCM) 10K type strain sequencing project: providing services to taxonomists for standard genome sequencing and annotation.</title>
        <authorList>
            <consortium name="The Broad Institute Genomics Platform"/>
            <consortium name="The Broad Institute Genome Sequencing Center for Infectious Disease"/>
            <person name="Wu L."/>
            <person name="Ma J."/>
        </authorList>
    </citation>
    <scope>NUCLEOTIDE SEQUENCE [LARGE SCALE GENOMIC DNA]</scope>
    <source>
        <strain evidence="3">JCM 31486</strain>
    </source>
</reference>
<feature type="region of interest" description="Disordered" evidence="1">
    <location>
        <begin position="75"/>
        <end position="95"/>
    </location>
</feature>
<proteinExistence type="predicted"/>
<evidence type="ECO:0000313" key="3">
    <source>
        <dbReference type="Proteomes" id="UP001597045"/>
    </source>
</evidence>
<accession>A0ABW3MGI4</accession>
<evidence type="ECO:0000256" key="1">
    <source>
        <dbReference type="SAM" id="MobiDB-lite"/>
    </source>
</evidence>
<name>A0ABW3MGI4_9PSEU</name>
<comment type="caution">
    <text evidence="2">The sequence shown here is derived from an EMBL/GenBank/DDBJ whole genome shotgun (WGS) entry which is preliminary data.</text>
</comment>
<dbReference type="InterPro" id="IPR010982">
    <property type="entry name" value="Lambda_DNA-bd_dom_sf"/>
</dbReference>
<sequence>MSAYSTADRDRLRVLIDDLTSKNGLNLAEVAQLAGISGATLRRARHKFDSPISTSTLRGLERAYGLAHRELDKFLDTPDYQPKPKDKPLTPEKSTGDDVLKFLRQFAAAQPREASKLRKKVATIWNKQ</sequence>